<dbReference type="Proteomes" id="UP000050929">
    <property type="component" value="Unassembled WGS sequence"/>
</dbReference>
<dbReference type="PIRSF" id="PIRSF031501">
    <property type="entry name" value="QueT"/>
    <property type="match status" value="1"/>
</dbReference>
<evidence type="ECO:0000313" key="3">
    <source>
        <dbReference type="Proteomes" id="UP000050929"/>
    </source>
</evidence>
<dbReference type="InterPro" id="IPR010387">
    <property type="entry name" value="QueT"/>
</dbReference>
<sequence>MEDFILRELKIKDITQIAIIAALYVALTVAPGLSAFAYGSIQFRVSEILMLLPFYNSKYSWSLILGCFISNIFSGSLGIYDMIFGTLATAIACYLITKVPNRDNMLWLVPIICAVVNGIIVGAELYFVLKIPFWINAFSVAIGELAVVIIGTIVFYILMKNRNFSRLFN</sequence>
<evidence type="ECO:0008006" key="4">
    <source>
        <dbReference type="Google" id="ProtNLM"/>
    </source>
</evidence>
<dbReference type="AlphaFoldDB" id="A0A0R1IWD8"/>
<dbReference type="EMBL" id="AZDG01000031">
    <property type="protein sequence ID" value="KRK63536.1"/>
    <property type="molecule type" value="Genomic_DNA"/>
</dbReference>
<keyword evidence="3" id="KW-1185">Reference proteome</keyword>
<feature type="transmembrane region" description="Helical" evidence="1">
    <location>
        <begin position="21"/>
        <end position="41"/>
    </location>
</feature>
<dbReference type="PANTHER" id="PTHR40044">
    <property type="entry name" value="INTEGRAL MEMBRANE PROTEIN-RELATED"/>
    <property type="match status" value="1"/>
</dbReference>
<evidence type="ECO:0000256" key="1">
    <source>
        <dbReference type="SAM" id="Phobius"/>
    </source>
</evidence>
<dbReference type="STRING" id="1423811.FC72_GL001475"/>
<reference evidence="2 3" key="1">
    <citation type="journal article" date="2015" name="Genome Announc.">
        <title>Expanding the biotechnology potential of lactobacilli through comparative genomics of 213 strains and associated genera.</title>
        <authorList>
            <person name="Sun Z."/>
            <person name="Harris H.M."/>
            <person name="McCann A."/>
            <person name="Guo C."/>
            <person name="Argimon S."/>
            <person name="Zhang W."/>
            <person name="Yang X."/>
            <person name="Jeffery I.B."/>
            <person name="Cooney J.C."/>
            <person name="Kagawa T.F."/>
            <person name="Liu W."/>
            <person name="Song Y."/>
            <person name="Salvetti E."/>
            <person name="Wrobel A."/>
            <person name="Rasinkangas P."/>
            <person name="Parkhill J."/>
            <person name="Rea M.C."/>
            <person name="O'Sullivan O."/>
            <person name="Ritari J."/>
            <person name="Douillard F.P."/>
            <person name="Paul Ross R."/>
            <person name="Yang R."/>
            <person name="Briner A.E."/>
            <person name="Felis G.E."/>
            <person name="de Vos W.M."/>
            <person name="Barrangou R."/>
            <person name="Klaenhammer T.R."/>
            <person name="Caufield P.W."/>
            <person name="Cui Y."/>
            <person name="Zhang H."/>
            <person name="O'Toole P.W."/>
        </authorList>
    </citation>
    <scope>NUCLEOTIDE SEQUENCE [LARGE SCALE GENOMIC DNA]</scope>
    <source>
        <strain evidence="2 3">DSM 20183</strain>
    </source>
</reference>
<organism evidence="2 3">
    <name type="scientific">Companilactobacillus tucceti DSM 20183</name>
    <dbReference type="NCBI Taxonomy" id="1423811"/>
    <lineage>
        <taxon>Bacteria</taxon>
        <taxon>Bacillati</taxon>
        <taxon>Bacillota</taxon>
        <taxon>Bacilli</taxon>
        <taxon>Lactobacillales</taxon>
        <taxon>Lactobacillaceae</taxon>
        <taxon>Companilactobacillus</taxon>
    </lineage>
</organism>
<dbReference type="Pfam" id="PF06177">
    <property type="entry name" value="QueT"/>
    <property type="match status" value="1"/>
</dbReference>
<comment type="caution">
    <text evidence="2">The sequence shown here is derived from an EMBL/GenBank/DDBJ whole genome shotgun (WGS) entry which is preliminary data.</text>
</comment>
<dbReference type="PATRIC" id="fig|1423811.3.peg.1500"/>
<keyword evidence="1" id="KW-1133">Transmembrane helix</keyword>
<feature type="transmembrane region" description="Helical" evidence="1">
    <location>
        <begin position="133"/>
        <end position="158"/>
    </location>
</feature>
<dbReference type="PANTHER" id="PTHR40044:SF1">
    <property type="entry name" value="INTEGRAL MEMBRANE PROTEIN"/>
    <property type="match status" value="1"/>
</dbReference>
<feature type="transmembrane region" description="Helical" evidence="1">
    <location>
        <begin position="106"/>
        <end position="127"/>
    </location>
</feature>
<gene>
    <name evidence="2" type="ORF">FC72_GL001475</name>
</gene>
<keyword evidence="1" id="KW-0472">Membrane</keyword>
<keyword evidence="1" id="KW-0812">Transmembrane</keyword>
<evidence type="ECO:0000313" key="2">
    <source>
        <dbReference type="EMBL" id="KRK63536.1"/>
    </source>
</evidence>
<accession>A0A0R1IWD8</accession>
<feature type="transmembrane region" description="Helical" evidence="1">
    <location>
        <begin position="61"/>
        <end position="94"/>
    </location>
</feature>
<name>A0A0R1IWD8_9LACO</name>
<protein>
    <recommendedName>
        <fullName evidence="4">QueT transporter family protein</fullName>
    </recommendedName>
</protein>
<proteinExistence type="predicted"/>